<feature type="compositionally biased region" description="Low complexity" evidence="2">
    <location>
        <begin position="1713"/>
        <end position="1722"/>
    </location>
</feature>
<dbReference type="PROSITE" id="PS50294">
    <property type="entry name" value="WD_REPEATS_REGION"/>
    <property type="match status" value="1"/>
</dbReference>
<dbReference type="InterPro" id="IPR052208">
    <property type="entry name" value="DmX-like/RAVE_component"/>
</dbReference>
<dbReference type="GO" id="GO:0007035">
    <property type="term" value="P:vacuolar acidification"/>
    <property type="evidence" value="ECO:0007669"/>
    <property type="project" value="TreeGrafter"/>
</dbReference>
<dbReference type="InterPro" id="IPR015943">
    <property type="entry name" value="WD40/YVTN_repeat-like_dom_sf"/>
</dbReference>
<feature type="region of interest" description="Disordered" evidence="2">
    <location>
        <begin position="1512"/>
        <end position="1531"/>
    </location>
</feature>
<dbReference type="GO" id="GO:0043291">
    <property type="term" value="C:RAVE complex"/>
    <property type="evidence" value="ECO:0007669"/>
    <property type="project" value="TreeGrafter"/>
</dbReference>
<dbReference type="InterPro" id="IPR036322">
    <property type="entry name" value="WD40_repeat_dom_sf"/>
</dbReference>
<dbReference type="Pfam" id="PF12234">
    <property type="entry name" value="Rav1p_C"/>
    <property type="match status" value="1"/>
</dbReference>
<feature type="region of interest" description="Disordered" evidence="2">
    <location>
        <begin position="1697"/>
        <end position="1725"/>
    </location>
</feature>
<dbReference type="FunFam" id="2.130.10.10:FF:001065">
    <property type="entry name" value="Dual oxidase maturation factor, putative"/>
    <property type="match status" value="1"/>
</dbReference>
<keyword evidence="1" id="KW-0853">WD repeat</keyword>
<dbReference type="SMART" id="SM00320">
    <property type="entry name" value="WD40"/>
    <property type="match status" value="11"/>
</dbReference>
<feature type="domain" description="RAVE complex protein Rav1 C-terminal" evidence="3">
    <location>
        <begin position="1795"/>
        <end position="2089"/>
    </location>
</feature>
<accession>A0AAN9T5I6</accession>
<dbReference type="SUPFAM" id="SSF50978">
    <property type="entry name" value="WD40 repeat-like"/>
    <property type="match status" value="2"/>
</dbReference>
<sequence length="3384" mass="376261">MNCHQILSGACNAGDRCFAVGSVEGVPFTAYAAGCNIVILASTFERVQIIPGAIHNYVRISCVDCSTDTGKIAAAYDNRICIFEPTPLIYSNSPHQLDYRWVQTGSWTTESRITSLSWNLEGNRLLTGGSVLQLWHQRTAQGNEGITNEGVTFEIGEEATPTAPTSSCGTGIDSNEEDRGWDCVWKCQTATPVHHIAFSPDGTLFATAGRDDRLVKIWFENKQLLFPAKSMDQSTISLGTTSTFSEPNYGFVYIAHPRAITHLSWRKTSKYMPKGSVSNMLVTSCRDNICRIWVETVLPDDGLVNMSQFDPLAAHNPKFRTHRHKHRFMQRLKHMKTCFHIRRHVKHGSNNGGGGGGLGSSSTNTTIPTLPSTYSVHDFHSYGFHGTGIIPGLHFHLAASINAETDIPLVPSLATGDPEREPNFILHWLNNKEMHFSIQAEAILNELTKKVVEKEEMYGSSDYVVHEHLENDFSEMNGKKRGSGSKVKSASQDESGSDEQHTSHRSNSHHTLSNATSVNSIVTDAAGPTSVGHGTDSLDSKIECLLRDWHHSPDLLFAVHPIDGSFLIWIIEWLDEYHPGSFRQAQVSFSTRIPSAFPLGDATTMSTNVCLYHTSSSQIQLAFRDVVKTAAAATKSPPSGHIGSVSDTNGDVGLPRVDEEDPLEMDKGGCPNDIKANGMDDNASISSRGNGDTTLSDIISAPPPPTLSMVTKHLNGSLNLWQLTFADKSKFSQVLSIGHASRVSGHRFRVNDITCHPVLPLLLTTSHHNLPDGSSNSPMSPVAPNAPTVPFGFCSELILWRVDPVGPLSKSGGVSELARINSLQISAFSNVAWIPTLLPSTTLGNLSNSPSACFVASDGESLRVYQAVIDARTLLAEVSTSERKSRHMGSLVSLTTESSSDGDLKDPILHDKIKIVSQQSTARPGCIIQLDPISDATHDWQNTQFLHVFQEQLITGERADRTVFDNKAADLGFMHSSYGAMVDLHQDSDFEEPFYIVLLERTTQGTTVHMWRLVIASLPDQDGLSGSMMYVPDCQLVQDDDDVESSGRSGACGIGGDNELHSSLSTPHILISTTKVCTQELPLPDGVDVVHASPAGGHLSSASIYPACFAPYIFVTACSDSTVRFWKCKITKTEVGEKKFKKKVISSYEWIEWDMLRKDHKSVIEIPGQPLNISAAYSGRIACAYKYGKSFTRPSKKDSDSRYVNLCVVIYECESTGGSEWVLEDTIYLKNIHLPRLQIDPNLDLSYFSSQSFLSKKQRLQSHFIKAISSEELDSRAQGRNGDHHYNGVSDNNLVKTGLLTVPSFSTLQTLRKSITESGNTCPLTQKHLVQLDWVSKEDGSHILTIAVGSKIMLLTSVSSDIAQANMKAMKESQSTNRPILRKTSSLASPNFIDEIRWMKLRKIELSTADGLPPLPMQISWVRDGILVVAMDSEMHVYSQWKPSYLGNQKLGGPMGYLKHQESDELQDTRNLRDEDLRTLAQDTTQRRLANVSSMPHLSRVSSINLTMLAAESKKKKPGGSGSMQQSEVPNSMESYMPDYGLFEASRIACPVLPQYHPKQLMELLNSGKIRWVKAILAHLVRCISTTCQLRQGGVVCAYPEEETIRKRGWSKSRTLSVSYAGNSPLEQRGSTTAIPEEVTLDYAEISSIPPLPLWTLLAADKEIYNLLASNRAEEKDYNKLFDGNCTTIDDDLDELLEEDELESPRRRDRRLSSSSEKSSLSHFGPRQGRLLSRLLTHTHLPGLSSLDQMHLLALADTVSTCNTVFSDRFATDAGKNNVAKENLDGLPEGEIPSDTLDDCGLRFLLAMKHYNYLLRCLPLVQRAQFQRQGITSNNLVWAFHSENEEELLQLIPSYGKGCPKWSILKELGVGWWLRNHTLLKTCIEKVAKTSYQENQDPLDAAIYYLAMKKKSVVWGLFRSKRDDRMTAFFSNNFSEDRWRKAALKNAFALLGKQRFEHAAAFFLLAGALRDAIEVCLNKLEDLQLAMVIARLYEGERDPKPPSLRRLLFEEILGCDSNGDKPKIIMAHPDPFLRSMALWLLRDYTGSLNTLLQTNVGTMHPLYSDEDKPDSATNPNVFNFYVYLRTHPLLIRHYLATGFQDKKKPLVVLSGFSYNTDSKTKCSTDRQLFLEDTITPLERQLYFTTAHAHFKAGCPALALEVLSKLPSKVLDTNPRENSVNSPVTINILDDLIGSGTLAWQETKGVNEAVNVDVVQKQSSVDFDWSQPVIKEEEKLELNWDDDEEEEKEDPDEADNRVKSESQELVAKAVGEVADEPLAEASTEPSIVKLDIMAQQLKFVACLKILMEELSTLATGYEVDGGELRYHLYLWLEREVDALRYLCNYSVGDIDASEDGPLDLSIYDGKDASCVPTPKFSSDKPTLHEILIAEKLDFEMKVQRATRRKKWLKANETLLRTLLSYCSLHGASGGGLASVRMELVLLLQELQQEKTQQQLLSPLPFPTTLPLLSASVACNKTVVTDPVRFLQSHTHDILQTILEMRSPPMFNRVNLCELFVLRDLAVALSSCIYQSLCDSDPSGINKQFSECYQMGGLENLSYANISRSHLIASQRKRRYSSEEPLQVTTPPSKWPGVTNLRALLAREKDEDTPRLNILLCEAFVAAYMSLVTYALATCDCHILYRLAGQKFAEKTWATLFGGGVKKLLKVAQSANPLPSTSSLDRESSTESGVWTTMTSLTKQRMRLNMKILGQFGSQSGGVVTTPQIKEDKPTYREQFVPPEMSMVSYFLNKPLVTNEIQDFDYDSADSAVSDLSEGEEEDEDVFDSGVGVEIKDSKRQTIKENTEHSNPYSYAWLIMRLAVMKLVQDQLQDFLNVAGVELQELPVCSPLIHGVIRVISQWQKLLREELDSKGPPPTDYVPGCYVEDTVVGPPIQKYRCLLDKSNTPFHPHHWSAAPARRLWCFLVRQESVQDVFIRSIFGKQQRMFGGSILTSDRNDDSIHENGTSHNLPEPVRIIHKEQESISAFCLNQVNGGLLAIATPRQIQEMDISLLLENPSWQEDECEFDLLNLTKEPELAPVTGFLVINTAGDKAIHTSPGTVIMTSSQNTPQPGLAGQTGRGASVMKGLTFPGSHDPRFCQFVIDRSRLLLKPVLRHRVDNIRRICAHPLLPLYLTGSQDGSVQMWEWGHQQAVAEPRAAGTFAKVTRVRFSQHGNKFGVADGDGNLSLWNVGLSSAHSRPFFTYPCHNKVTSDFVFLGSCSLVATAGHSSESKNVALWDTLLPQKKALVTCFQCHDQGASSILYAPQHQLLISAGKKGYAFIFDLRQRRLMYRSQLHDSPIRCLALDPHEEFFVTGAADGDIKVWGLAAHQLMYSFNGEHARSSFFKHIGQGVTQLHVDSGARLFSCGADGSMKVRQLPERDFIHSYY</sequence>
<protein>
    <recommendedName>
        <fullName evidence="3">RAVE complex protein Rav1 C-terminal domain-containing protein</fullName>
    </recommendedName>
</protein>
<name>A0AAN9T5I6_9HEMI</name>
<dbReference type="Gene3D" id="2.130.10.10">
    <property type="entry name" value="YVTN repeat-like/Quinoprotein amine dehydrogenase"/>
    <property type="match status" value="3"/>
</dbReference>
<dbReference type="PANTHER" id="PTHR13950">
    <property type="entry name" value="RABCONNECTIN-RELATED"/>
    <property type="match status" value="1"/>
</dbReference>
<feature type="region of interest" description="Disordered" evidence="2">
    <location>
        <begin position="2235"/>
        <end position="2259"/>
    </location>
</feature>
<organism evidence="4 5">
    <name type="scientific">Parthenolecanium corni</name>
    <dbReference type="NCBI Taxonomy" id="536013"/>
    <lineage>
        <taxon>Eukaryota</taxon>
        <taxon>Metazoa</taxon>
        <taxon>Ecdysozoa</taxon>
        <taxon>Arthropoda</taxon>
        <taxon>Hexapoda</taxon>
        <taxon>Insecta</taxon>
        <taxon>Pterygota</taxon>
        <taxon>Neoptera</taxon>
        <taxon>Paraneoptera</taxon>
        <taxon>Hemiptera</taxon>
        <taxon>Sternorrhyncha</taxon>
        <taxon>Coccoidea</taxon>
        <taxon>Coccidae</taxon>
        <taxon>Parthenolecanium</taxon>
    </lineage>
</organism>
<evidence type="ECO:0000256" key="2">
    <source>
        <dbReference type="SAM" id="MobiDB-lite"/>
    </source>
</evidence>
<feature type="region of interest" description="Disordered" evidence="2">
    <location>
        <begin position="474"/>
        <end position="514"/>
    </location>
</feature>
<dbReference type="Proteomes" id="UP001367676">
    <property type="component" value="Unassembled WGS sequence"/>
</dbReference>
<keyword evidence="5" id="KW-1185">Reference proteome</keyword>
<gene>
    <name evidence="4" type="ORF">V9T40_011151</name>
</gene>
<reference evidence="4 5" key="1">
    <citation type="submission" date="2024-03" db="EMBL/GenBank/DDBJ databases">
        <title>Adaptation during the transition from Ophiocordyceps entomopathogen to insect associate is accompanied by gene loss and intensified selection.</title>
        <authorList>
            <person name="Ward C.M."/>
            <person name="Onetto C.A."/>
            <person name="Borneman A.R."/>
        </authorList>
    </citation>
    <scope>NUCLEOTIDE SEQUENCE [LARGE SCALE GENOMIC DNA]</scope>
    <source>
        <strain evidence="4">AWRI1</strain>
        <tissue evidence="4">Single Adult Female</tissue>
    </source>
</reference>
<evidence type="ECO:0000256" key="1">
    <source>
        <dbReference type="PROSITE-ProRule" id="PRU00221"/>
    </source>
</evidence>
<comment type="caution">
    <text evidence="4">The sequence shown here is derived from an EMBL/GenBank/DDBJ whole genome shotgun (WGS) entry which is preliminary data.</text>
</comment>
<dbReference type="PANTHER" id="PTHR13950:SF9">
    <property type="entry name" value="RABCONNECTIN-3A"/>
    <property type="match status" value="1"/>
</dbReference>
<dbReference type="Pfam" id="PF00400">
    <property type="entry name" value="WD40"/>
    <property type="match status" value="2"/>
</dbReference>
<proteinExistence type="predicted"/>
<dbReference type="EMBL" id="JBBCAQ010000037">
    <property type="protein sequence ID" value="KAK7573960.1"/>
    <property type="molecule type" value="Genomic_DNA"/>
</dbReference>
<feature type="repeat" description="WD" evidence="1">
    <location>
        <begin position="3290"/>
        <end position="3331"/>
    </location>
</feature>
<dbReference type="InterPro" id="IPR022033">
    <property type="entry name" value="Rav1p_C"/>
</dbReference>
<dbReference type="InterPro" id="IPR001680">
    <property type="entry name" value="WD40_rpt"/>
</dbReference>
<evidence type="ECO:0000313" key="5">
    <source>
        <dbReference type="Proteomes" id="UP001367676"/>
    </source>
</evidence>
<dbReference type="PROSITE" id="PS50082">
    <property type="entry name" value="WD_REPEATS_2"/>
    <property type="match status" value="1"/>
</dbReference>
<evidence type="ECO:0000313" key="4">
    <source>
        <dbReference type="EMBL" id="KAK7573960.1"/>
    </source>
</evidence>
<evidence type="ECO:0000259" key="3">
    <source>
        <dbReference type="Pfam" id="PF12234"/>
    </source>
</evidence>
<feature type="compositionally biased region" description="Acidic residues" evidence="2">
    <location>
        <begin position="2238"/>
        <end position="2252"/>
    </location>
</feature>